<gene>
    <name evidence="2" type="ORF">METEAL_15250</name>
</gene>
<keyword evidence="1" id="KW-0175">Coiled coil</keyword>
<dbReference type="KEGG" id="msil:METEAL_15250"/>
<protein>
    <submittedName>
        <fullName evidence="2">Uncharacterized protein</fullName>
    </submittedName>
</protein>
<feature type="coiled-coil region" evidence="1">
    <location>
        <begin position="87"/>
        <end position="149"/>
    </location>
</feature>
<dbReference type="AlphaFoldDB" id="A0AA48K8J0"/>
<evidence type="ECO:0000256" key="1">
    <source>
        <dbReference type="SAM" id="Coils"/>
    </source>
</evidence>
<evidence type="ECO:0000313" key="3">
    <source>
        <dbReference type="Proteomes" id="UP001238179"/>
    </source>
</evidence>
<reference evidence="3" key="1">
    <citation type="journal article" date="2023" name="Int. J. Syst. Evol. Microbiol.">
        <title>Mesoterricola silvestris gen. nov., sp. nov., Mesoterricola sediminis sp. nov., Geothrix oryzae sp. nov., Geothrix edaphica sp. nov., Geothrix rubra sp. nov., and Geothrix limicola sp. nov., six novel members of Acidobacteriota isolated from soils.</title>
        <authorList>
            <person name="Itoh H."/>
            <person name="Sugisawa Y."/>
            <person name="Mise K."/>
            <person name="Xu Z."/>
            <person name="Kuniyasu M."/>
            <person name="Ushijima N."/>
            <person name="Kawano K."/>
            <person name="Kobayashi E."/>
            <person name="Shiratori Y."/>
            <person name="Masuda Y."/>
            <person name="Senoo K."/>
        </authorList>
    </citation>
    <scope>NUCLEOTIDE SEQUENCE [LARGE SCALE GENOMIC DNA]</scope>
    <source>
        <strain evidence="3">W79</strain>
    </source>
</reference>
<proteinExistence type="predicted"/>
<organism evidence="2 3">
    <name type="scientific">Mesoterricola silvestris</name>
    <dbReference type="NCBI Taxonomy" id="2927979"/>
    <lineage>
        <taxon>Bacteria</taxon>
        <taxon>Pseudomonadati</taxon>
        <taxon>Acidobacteriota</taxon>
        <taxon>Holophagae</taxon>
        <taxon>Holophagales</taxon>
        <taxon>Holophagaceae</taxon>
        <taxon>Mesoterricola</taxon>
    </lineage>
</organism>
<dbReference type="Proteomes" id="UP001238179">
    <property type="component" value="Chromosome"/>
</dbReference>
<accession>A0AA48K8J0</accession>
<name>A0AA48K8J0_9BACT</name>
<dbReference type="EMBL" id="AP027080">
    <property type="protein sequence ID" value="BDU72351.1"/>
    <property type="molecule type" value="Genomic_DNA"/>
</dbReference>
<keyword evidence="3" id="KW-1185">Reference proteome</keyword>
<dbReference type="RefSeq" id="WP_316415257.1">
    <property type="nucleotide sequence ID" value="NZ_AP027080.1"/>
</dbReference>
<evidence type="ECO:0000313" key="2">
    <source>
        <dbReference type="EMBL" id="BDU72351.1"/>
    </source>
</evidence>
<sequence length="180" mass="19973">MNAREKQNETAPFKVGDRVEVADAPYLLHDEEKIGSVLETGIADGRRGSILVVLDNYDGDPLTFLPHELIKKADAPAMVVYDSPEYARSLEKEIVRLTAEAETLRAERTKWTEEAANYAQNADHHKAKHEEAEAALLEARAQLEDIAALIRAGRILQDRGGATCWDHMLDGMDHVMGRAA</sequence>